<accession>A0A0C9RWG6</accession>
<protein>
    <submittedName>
        <fullName evidence="2">Putative secreted protein</fullName>
    </submittedName>
</protein>
<dbReference type="EMBL" id="GBZX01000809">
    <property type="protein sequence ID" value="JAG91931.1"/>
    <property type="molecule type" value="mRNA"/>
</dbReference>
<reference evidence="2" key="1">
    <citation type="journal article" date="2015" name="PLoS ONE">
        <title>An Insight into the Sialome of the Lone Star Tick, Amblyomma americanum, with a Glimpse on Its Time Dependent Gene Expression.</title>
        <authorList>
            <person name="Karim S."/>
            <person name="Ribeiro J.M."/>
        </authorList>
    </citation>
    <scope>NUCLEOTIDE SEQUENCE</scope>
    <source>
        <tissue evidence="2">Salivary gland</tissue>
    </source>
</reference>
<keyword evidence="1" id="KW-0732">Signal</keyword>
<organism evidence="2">
    <name type="scientific">Amblyomma americanum</name>
    <name type="common">Lone star tick</name>
    <dbReference type="NCBI Taxonomy" id="6943"/>
    <lineage>
        <taxon>Eukaryota</taxon>
        <taxon>Metazoa</taxon>
        <taxon>Ecdysozoa</taxon>
        <taxon>Arthropoda</taxon>
        <taxon>Chelicerata</taxon>
        <taxon>Arachnida</taxon>
        <taxon>Acari</taxon>
        <taxon>Parasitiformes</taxon>
        <taxon>Ixodida</taxon>
        <taxon>Ixodoidea</taxon>
        <taxon>Ixodidae</taxon>
        <taxon>Amblyomminae</taxon>
        <taxon>Amblyomma</taxon>
    </lineage>
</organism>
<feature type="signal peptide" evidence="1">
    <location>
        <begin position="1"/>
        <end position="18"/>
    </location>
</feature>
<evidence type="ECO:0000313" key="2">
    <source>
        <dbReference type="EMBL" id="JAG91931.1"/>
    </source>
</evidence>
<evidence type="ECO:0000256" key="1">
    <source>
        <dbReference type="SAM" id="SignalP"/>
    </source>
</evidence>
<feature type="chain" id="PRO_5002202521" evidence="1">
    <location>
        <begin position="19"/>
        <end position="118"/>
    </location>
</feature>
<name>A0A0C9RWG6_AMBAM</name>
<dbReference type="AlphaFoldDB" id="A0A0C9RWG6"/>
<sequence>MQTRFLFCLLATITCVQCRPSSEADATTSEESDAAIEQEKDFCTDIQKADQLIFLGCLGELVPEAAQVMTDNGDNFESILEKICGEKDIRYQAQLIKALEMSDDAIEKCSELLQSPTL</sequence>
<proteinExistence type="evidence at transcript level"/>